<evidence type="ECO:0000313" key="2">
    <source>
        <dbReference type="EMBL" id="JAE25611.1"/>
    </source>
</evidence>
<name>A0A0A9GST7_ARUDO</name>
<dbReference type="EMBL" id="GBRH01172285">
    <property type="protein sequence ID" value="JAE25611.1"/>
    <property type="molecule type" value="Transcribed_RNA"/>
</dbReference>
<dbReference type="AlphaFoldDB" id="A0A0A9GST7"/>
<accession>A0A0A9GST7</accession>
<sequence>MLFGALWLAAASCRCILAAAPCRCILAAAPCRCILWNSEGNYNYHRYPWINR</sequence>
<evidence type="ECO:0008006" key="3">
    <source>
        <dbReference type="Google" id="ProtNLM"/>
    </source>
</evidence>
<evidence type="ECO:0000256" key="1">
    <source>
        <dbReference type="SAM" id="SignalP"/>
    </source>
</evidence>
<feature type="signal peptide" evidence="1">
    <location>
        <begin position="1"/>
        <end position="18"/>
    </location>
</feature>
<reference evidence="2" key="2">
    <citation type="journal article" date="2015" name="Data Brief">
        <title>Shoot transcriptome of the giant reed, Arundo donax.</title>
        <authorList>
            <person name="Barrero R.A."/>
            <person name="Guerrero F.D."/>
            <person name="Moolhuijzen P."/>
            <person name="Goolsby J.A."/>
            <person name="Tidwell J."/>
            <person name="Bellgard S.E."/>
            <person name="Bellgard M.I."/>
        </authorList>
    </citation>
    <scope>NUCLEOTIDE SEQUENCE</scope>
    <source>
        <tissue evidence="2">Shoot tissue taken approximately 20 cm above the soil surface</tissue>
    </source>
</reference>
<organism evidence="2">
    <name type="scientific">Arundo donax</name>
    <name type="common">Giant reed</name>
    <name type="synonym">Donax arundinaceus</name>
    <dbReference type="NCBI Taxonomy" id="35708"/>
    <lineage>
        <taxon>Eukaryota</taxon>
        <taxon>Viridiplantae</taxon>
        <taxon>Streptophyta</taxon>
        <taxon>Embryophyta</taxon>
        <taxon>Tracheophyta</taxon>
        <taxon>Spermatophyta</taxon>
        <taxon>Magnoliopsida</taxon>
        <taxon>Liliopsida</taxon>
        <taxon>Poales</taxon>
        <taxon>Poaceae</taxon>
        <taxon>PACMAD clade</taxon>
        <taxon>Arundinoideae</taxon>
        <taxon>Arundineae</taxon>
        <taxon>Arundo</taxon>
    </lineage>
</organism>
<protein>
    <recommendedName>
        <fullName evidence="3">Secreted protein</fullName>
    </recommendedName>
</protein>
<keyword evidence="1" id="KW-0732">Signal</keyword>
<feature type="chain" id="PRO_5002065215" description="Secreted protein" evidence="1">
    <location>
        <begin position="19"/>
        <end position="52"/>
    </location>
</feature>
<reference evidence="2" key="1">
    <citation type="submission" date="2014-09" db="EMBL/GenBank/DDBJ databases">
        <authorList>
            <person name="Magalhaes I.L.F."/>
            <person name="Oliveira U."/>
            <person name="Santos F.R."/>
            <person name="Vidigal T.H.D.A."/>
            <person name="Brescovit A.D."/>
            <person name="Santos A.J."/>
        </authorList>
    </citation>
    <scope>NUCLEOTIDE SEQUENCE</scope>
    <source>
        <tissue evidence="2">Shoot tissue taken approximately 20 cm above the soil surface</tissue>
    </source>
</reference>
<proteinExistence type="predicted"/>